<dbReference type="SUPFAM" id="SSF55550">
    <property type="entry name" value="SH2 domain"/>
    <property type="match status" value="1"/>
</dbReference>
<evidence type="ECO:0000313" key="2">
    <source>
        <dbReference type="Proteomes" id="UP000031668"/>
    </source>
</evidence>
<dbReference type="EMBL" id="JWZT01003119">
    <property type="protein sequence ID" value="KII67720.1"/>
    <property type="molecule type" value="Genomic_DNA"/>
</dbReference>
<evidence type="ECO:0008006" key="3">
    <source>
        <dbReference type="Google" id="ProtNLM"/>
    </source>
</evidence>
<evidence type="ECO:0000313" key="1">
    <source>
        <dbReference type="EMBL" id="KII67720.1"/>
    </source>
</evidence>
<name>A0A0C2MU83_THEKT</name>
<reference evidence="1 2" key="1">
    <citation type="journal article" date="2014" name="Genome Biol. Evol.">
        <title>The genome of the myxosporean Thelohanellus kitauei shows adaptations to nutrient acquisition within its fish host.</title>
        <authorList>
            <person name="Yang Y."/>
            <person name="Xiong J."/>
            <person name="Zhou Z."/>
            <person name="Huo F."/>
            <person name="Miao W."/>
            <person name="Ran C."/>
            <person name="Liu Y."/>
            <person name="Zhang J."/>
            <person name="Feng J."/>
            <person name="Wang M."/>
            <person name="Wang M."/>
            <person name="Wang L."/>
            <person name="Yao B."/>
        </authorList>
    </citation>
    <scope>NUCLEOTIDE SEQUENCE [LARGE SCALE GENOMIC DNA]</scope>
    <source>
        <strain evidence="1">Wuqing</strain>
    </source>
</reference>
<dbReference type="InterPro" id="IPR036860">
    <property type="entry name" value="SH2_dom_sf"/>
</dbReference>
<dbReference type="Gene3D" id="3.30.505.10">
    <property type="entry name" value="SH2 domain"/>
    <property type="match status" value="1"/>
</dbReference>
<dbReference type="Proteomes" id="UP000031668">
    <property type="component" value="Unassembled WGS sequence"/>
</dbReference>
<dbReference type="AlphaFoldDB" id="A0A0C2MU83"/>
<comment type="caution">
    <text evidence="1">The sequence shown here is derived from an EMBL/GenBank/DDBJ whole genome shotgun (WGS) entry which is preliminary data.</text>
</comment>
<protein>
    <recommendedName>
        <fullName evidence="3">SH2 domain-containing protein</fullName>
    </recommendedName>
</protein>
<keyword evidence="2" id="KW-1185">Reference proteome</keyword>
<gene>
    <name evidence="1" type="ORF">RF11_01766</name>
</gene>
<organism evidence="1 2">
    <name type="scientific">Thelohanellus kitauei</name>
    <name type="common">Myxosporean</name>
    <dbReference type="NCBI Taxonomy" id="669202"/>
    <lineage>
        <taxon>Eukaryota</taxon>
        <taxon>Metazoa</taxon>
        <taxon>Cnidaria</taxon>
        <taxon>Myxozoa</taxon>
        <taxon>Myxosporea</taxon>
        <taxon>Bivalvulida</taxon>
        <taxon>Platysporina</taxon>
        <taxon>Myxobolidae</taxon>
        <taxon>Thelohanellus</taxon>
    </lineage>
</organism>
<sequence>MKLNNEFSWAKNLSTNTTGLISSSYLAPVSWFHVYNFYVDKMTIEDFEEHFLKAKLGTFFIQKGKNDDLLNLYLKQKKNKYIISNIHVSETYTCENKRFLNLYELVDHFKLCPVKNTVCLKNSINKSLLSIDSTYDISQEPEIQQPGTSEISTEPSITSVSIHGSSCQKEYGCIYLNNGWKCFLFVIDAAKQNIYLYSTKDV</sequence>
<proteinExistence type="predicted"/>
<accession>A0A0C2MU83</accession>